<dbReference type="EC" id="2.7.4.1" evidence="8 9"/>
<dbReference type="FunFam" id="3.30.870.10:FF:000001">
    <property type="entry name" value="Polyphosphate kinase"/>
    <property type="match status" value="1"/>
</dbReference>
<dbReference type="NCBIfam" id="TIGR03705">
    <property type="entry name" value="poly_P_kin"/>
    <property type="match status" value="1"/>
</dbReference>
<dbReference type="Proteomes" id="UP000323732">
    <property type="component" value="Unassembled WGS sequence"/>
</dbReference>
<dbReference type="SUPFAM" id="SSF56024">
    <property type="entry name" value="Phospholipase D/nuclease"/>
    <property type="match status" value="2"/>
</dbReference>
<dbReference type="HAMAP" id="MF_00347">
    <property type="entry name" value="Polyphosphate_kinase"/>
    <property type="match status" value="1"/>
</dbReference>
<dbReference type="AlphaFoldDB" id="A0A5D4SV47"/>
<keyword evidence="3 8" id="KW-0479">Metal-binding</keyword>
<feature type="domain" description="Polyphosphate kinase C-terminal" evidence="13">
    <location>
        <begin position="520"/>
        <end position="692"/>
    </location>
</feature>
<evidence type="ECO:0000313" key="15">
    <source>
        <dbReference type="EMBL" id="TYS66819.1"/>
    </source>
</evidence>
<protein>
    <recommendedName>
        <fullName evidence="8 9">Polyphosphate kinase</fullName>
        <ecNumber evidence="8 9">2.7.4.1</ecNumber>
    </recommendedName>
    <alternativeName>
        <fullName evidence="8">ATP-polyphosphate phosphotransferase</fullName>
    </alternativeName>
    <alternativeName>
        <fullName evidence="8">Polyphosphoric acid kinase</fullName>
    </alternativeName>
</protein>
<feature type="coiled-coil region" evidence="10">
    <location>
        <begin position="246"/>
        <end position="273"/>
    </location>
</feature>
<dbReference type="InterPro" id="IPR003414">
    <property type="entry name" value="PP_kinase"/>
</dbReference>
<comment type="cofactor">
    <cofactor evidence="8">
        <name>Mg(2+)</name>
        <dbReference type="ChEBI" id="CHEBI:18420"/>
    </cofactor>
</comment>
<dbReference type="PIRSF" id="PIRSF015589">
    <property type="entry name" value="PP_kinase"/>
    <property type="match status" value="1"/>
</dbReference>
<dbReference type="SUPFAM" id="SSF143724">
    <property type="entry name" value="PHP14-like"/>
    <property type="match status" value="1"/>
</dbReference>
<accession>A0A5D4SV47</accession>
<feature type="binding site" evidence="8">
    <location>
        <position position="609"/>
    </location>
    <ligand>
        <name>ATP</name>
        <dbReference type="ChEBI" id="CHEBI:30616"/>
    </ligand>
</feature>
<comment type="catalytic activity">
    <reaction evidence="8 9">
        <text>[phosphate](n) + ATP = [phosphate](n+1) + ADP</text>
        <dbReference type="Rhea" id="RHEA:19573"/>
        <dbReference type="Rhea" id="RHEA-COMP:9859"/>
        <dbReference type="Rhea" id="RHEA-COMP:14280"/>
        <dbReference type="ChEBI" id="CHEBI:16838"/>
        <dbReference type="ChEBI" id="CHEBI:30616"/>
        <dbReference type="ChEBI" id="CHEBI:456216"/>
        <dbReference type="EC" id="2.7.4.1"/>
    </reaction>
</comment>
<reference evidence="15 16" key="1">
    <citation type="submission" date="2019-08" db="EMBL/GenBank/DDBJ databases">
        <title>Bacillus genomes from the desert of Cuatro Cienegas, Coahuila.</title>
        <authorList>
            <person name="Olmedo-Alvarez G."/>
        </authorList>
    </citation>
    <scope>NUCLEOTIDE SEQUENCE [LARGE SCALE GENOMIC DNA]</scope>
    <source>
        <strain evidence="15 16">CH37_1T</strain>
    </source>
</reference>
<feature type="domain" description="Polyphosphate kinase N-terminal" evidence="12">
    <location>
        <begin position="17"/>
        <end position="123"/>
    </location>
</feature>
<evidence type="ECO:0000256" key="3">
    <source>
        <dbReference type="ARBA" id="ARBA00022723"/>
    </source>
</evidence>
<dbReference type="GO" id="GO:0005524">
    <property type="term" value="F:ATP binding"/>
    <property type="evidence" value="ECO:0007669"/>
    <property type="project" value="UniProtKB-KW"/>
</dbReference>
<evidence type="ECO:0000259" key="14">
    <source>
        <dbReference type="Pfam" id="PF17941"/>
    </source>
</evidence>
<feature type="binding site" evidence="8">
    <location>
        <position position="581"/>
    </location>
    <ligand>
        <name>ATP</name>
        <dbReference type="ChEBI" id="CHEBI:30616"/>
    </ligand>
</feature>
<comment type="function">
    <text evidence="8 9">Catalyzes the reversible transfer of the terminal phosphate of ATP to form a long-chain polyphosphate (polyP).</text>
</comment>
<dbReference type="SUPFAM" id="SSF140356">
    <property type="entry name" value="PPK N-terminal domain-like"/>
    <property type="match status" value="1"/>
</dbReference>
<dbReference type="GO" id="GO:0006799">
    <property type="term" value="P:polyphosphate biosynthetic process"/>
    <property type="evidence" value="ECO:0007669"/>
    <property type="project" value="UniProtKB-UniRule"/>
</dbReference>
<dbReference type="EMBL" id="VTES01000001">
    <property type="protein sequence ID" value="TYS66819.1"/>
    <property type="molecule type" value="Genomic_DNA"/>
</dbReference>
<evidence type="ECO:0000256" key="4">
    <source>
        <dbReference type="ARBA" id="ARBA00022741"/>
    </source>
</evidence>
<evidence type="ECO:0000256" key="6">
    <source>
        <dbReference type="ARBA" id="ARBA00022840"/>
    </source>
</evidence>
<dbReference type="Gene3D" id="3.30.1840.10">
    <property type="entry name" value="Polyphosphate kinase middle domain"/>
    <property type="match status" value="1"/>
</dbReference>
<evidence type="ECO:0000256" key="10">
    <source>
        <dbReference type="SAM" id="Coils"/>
    </source>
</evidence>
<keyword evidence="6 8" id="KW-0067">ATP-binding</keyword>
<name>A0A5D4SV47_9BACI</name>
<dbReference type="PANTHER" id="PTHR30218">
    <property type="entry name" value="POLYPHOSPHATE KINASE"/>
    <property type="match status" value="1"/>
</dbReference>
<feature type="binding site" evidence="8">
    <location>
        <position position="485"/>
    </location>
    <ligand>
        <name>ATP</name>
        <dbReference type="ChEBI" id="CHEBI:30616"/>
    </ligand>
</feature>
<evidence type="ECO:0000259" key="13">
    <source>
        <dbReference type="Pfam" id="PF13090"/>
    </source>
</evidence>
<evidence type="ECO:0000256" key="1">
    <source>
        <dbReference type="ARBA" id="ARBA00022553"/>
    </source>
</evidence>
<feature type="binding site" evidence="8">
    <location>
        <position position="392"/>
    </location>
    <ligand>
        <name>Mg(2+)</name>
        <dbReference type="ChEBI" id="CHEBI:18420"/>
    </ligand>
</feature>
<evidence type="ECO:0000256" key="9">
    <source>
        <dbReference type="RuleBase" id="RU003800"/>
    </source>
</evidence>
<keyword evidence="4 8" id="KW-0547">Nucleotide-binding</keyword>
<dbReference type="InterPro" id="IPR036832">
    <property type="entry name" value="PPK_N_dom_sf"/>
</dbReference>
<keyword evidence="10" id="KW-0175">Coiled coil</keyword>
<dbReference type="PANTHER" id="PTHR30218:SF0">
    <property type="entry name" value="POLYPHOSPHATE KINASE"/>
    <property type="match status" value="1"/>
</dbReference>
<keyword evidence="1 8" id="KW-0597">Phosphoprotein</keyword>
<dbReference type="NCBIfam" id="NF003918">
    <property type="entry name" value="PRK05443.1-2"/>
    <property type="match status" value="1"/>
</dbReference>
<proteinExistence type="inferred from homology"/>
<dbReference type="GO" id="GO:0046872">
    <property type="term" value="F:metal ion binding"/>
    <property type="evidence" value="ECO:0007669"/>
    <property type="project" value="UniProtKB-KW"/>
</dbReference>
<comment type="similarity">
    <text evidence="8 9">Belongs to the polyphosphate kinase 1 (PPK1) family.</text>
</comment>
<evidence type="ECO:0000256" key="7">
    <source>
        <dbReference type="ARBA" id="ARBA00022842"/>
    </source>
</evidence>
<dbReference type="InterPro" id="IPR024953">
    <property type="entry name" value="PP_kinase_middle"/>
</dbReference>
<dbReference type="GO" id="GO:0008976">
    <property type="term" value="F:polyphosphate kinase activity"/>
    <property type="evidence" value="ECO:0007669"/>
    <property type="project" value="UniProtKB-UniRule"/>
</dbReference>
<comment type="PTM">
    <text evidence="8 9">An intermediate of this reaction is the autophosphorylated ppk in which a phosphate is covalently linked to a histidine residue through a N-P bond.</text>
</comment>
<feature type="binding site" evidence="8">
    <location>
        <position position="55"/>
    </location>
    <ligand>
        <name>ATP</name>
        <dbReference type="ChEBI" id="CHEBI:30616"/>
    </ligand>
</feature>
<dbReference type="InterPro" id="IPR041108">
    <property type="entry name" value="PP_kinase_C_1"/>
</dbReference>
<dbReference type="NCBIfam" id="NF003921">
    <property type="entry name" value="PRK05443.2-2"/>
    <property type="match status" value="1"/>
</dbReference>
<dbReference type="Pfam" id="PF02503">
    <property type="entry name" value="PP_kinase"/>
    <property type="match status" value="1"/>
</dbReference>
<feature type="binding site" evidence="8">
    <location>
        <position position="422"/>
    </location>
    <ligand>
        <name>Mg(2+)</name>
        <dbReference type="ChEBI" id="CHEBI:18420"/>
    </ligand>
</feature>
<dbReference type="GO" id="GO:0009358">
    <property type="term" value="C:polyphosphate kinase complex"/>
    <property type="evidence" value="ECO:0007669"/>
    <property type="project" value="InterPro"/>
</dbReference>
<keyword evidence="2 8" id="KW-0808">Transferase</keyword>
<evidence type="ECO:0000256" key="8">
    <source>
        <dbReference type="HAMAP-Rule" id="MF_00347"/>
    </source>
</evidence>
<sequence length="740" mass="85343">MNHEKPDISNLDNPSYYNNRELSWLDFNNRVLEEAEDNQNALLERYKFLSIFSSNLDEFFMVRVAGLLDQVKAGFNKPENKAGLTPKEQLSAISEKTHTLVKKQDEIYCNELTPLLTKEQIEISRIKDVPSKDLAFLENFFEAYVYPVLTPMAIDAYRPFPMLLNKSLNLAVIIEEKSPDKKKHLSLDGNLVIVQVPSVIDRLVELPQKGQARKFVLLEEVIIYCIHKLFTGYKVRSATPFRITRNADLAIHEDEAEDLLQEIEEELKKRKRGAAVRLEYQQAENSSQVIEFLRKELEIHGKDIYPVEAPLDLTFLFSFCKKIQASHEHLAAQSFIPQPPQDLEGEGGIFEKIRKRDALLHHPYESFEPVVDFMREAADDKDVLAIKQTLYRVSGDSPIIESLKRAAENGKQVTVLVELKARFDEENNVQWAKELEQAGCHVIYGMTLLKTHSKITLVIRREKGNIQRYVHLGTGNYNDATARIYTDMGLLTCNHQLGEDAINFFNYLSGYMERPSYQQLSVSPFGIRDTFIRLIDQEIEFHRNYQNGRIIAKMNSLTDKKIIKKLYEASIAGVKIDLIIRGVCCLRPGIAGVSENIKVLSIVGTFLEHTRIFYFNHQQAKRVYLSSADWMTRNMENRVEILFPILEERLKARIYSVLEVMLKDNCKAREQDHDGRYRYVDRKSGENRINSQQLLCEEAVQFKLSSKTADSYPPAHRPRAASLAESYLLKLKEFIPLLNR</sequence>
<dbReference type="Pfam" id="PF13089">
    <property type="entry name" value="PP_kinase_N"/>
    <property type="match status" value="1"/>
</dbReference>
<feature type="domain" description="Polyphosphate kinase middle" evidence="11">
    <location>
        <begin position="135"/>
        <end position="319"/>
    </location>
</feature>
<evidence type="ECO:0000256" key="5">
    <source>
        <dbReference type="ARBA" id="ARBA00022777"/>
    </source>
</evidence>
<dbReference type="CDD" id="cd09165">
    <property type="entry name" value="PLDc_PaPPK1_C1_like"/>
    <property type="match status" value="1"/>
</dbReference>
<evidence type="ECO:0000313" key="16">
    <source>
        <dbReference type="Proteomes" id="UP000323732"/>
    </source>
</evidence>
<dbReference type="Pfam" id="PF17941">
    <property type="entry name" value="PP_kinase_C_1"/>
    <property type="match status" value="1"/>
</dbReference>
<dbReference type="InterPro" id="IPR025200">
    <property type="entry name" value="PPK_C_dom2"/>
</dbReference>
<evidence type="ECO:0000259" key="11">
    <source>
        <dbReference type="Pfam" id="PF02503"/>
    </source>
</evidence>
<organism evidence="15 16">
    <name type="scientific">Bacillus infantis</name>
    <dbReference type="NCBI Taxonomy" id="324767"/>
    <lineage>
        <taxon>Bacteria</taxon>
        <taxon>Bacillati</taxon>
        <taxon>Bacillota</taxon>
        <taxon>Bacilli</taxon>
        <taxon>Bacillales</taxon>
        <taxon>Bacillaceae</taxon>
        <taxon>Bacillus</taxon>
    </lineage>
</organism>
<evidence type="ECO:0000259" key="12">
    <source>
        <dbReference type="Pfam" id="PF13089"/>
    </source>
</evidence>
<comment type="caution">
    <text evidence="15">The sequence shown here is derived from an EMBL/GenBank/DDBJ whole genome shotgun (WGS) entry which is preliminary data.</text>
</comment>
<dbReference type="Gene3D" id="1.20.58.310">
    <property type="entry name" value="Polyphosphate kinase N-terminal domain"/>
    <property type="match status" value="1"/>
</dbReference>
<dbReference type="InterPro" id="IPR025198">
    <property type="entry name" value="PPK_N_dom"/>
</dbReference>
<feature type="domain" description="Polyphosphate kinase C-terminal" evidence="14">
    <location>
        <begin position="349"/>
        <end position="513"/>
    </location>
</feature>
<evidence type="ECO:0000256" key="2">
    <source>
        <dbReference type="ARBA" id="ARBA00022679"/>
    </source>
</evidence>
<dbReference type="Gene3D" id="3.30.870.10">
    <property type="entry name" value="Endonuclease Chain A"/>
    <property type="match status" value="2"/>
</dbReference>
<dbReference type="NCBIfam" id="NF003917">
    <property type="entry name" value="PRK05443.1-1"/>
    <property type="match status" value="1"/>
</dbReference>
<gene>
    <name evidence="8" type="primary">ppk</name>
    <name evidence="15" type="ORF">FZD47_04310</name>
</gene>
<feature type="active site" description="Phosphohistidine intermediate" evidence="8">
    <location>
        <position position="452"/>
    </location>
</feature>
<dbReference type="NCBIfam" id="NF003920">
    <property type="entry name" value="PRK05443.2-1"/>
    <property type="match status" value="1"/>
</dbReference>
<dbReference type="InterPro" id="IPR036830">
    <property type="entry name" value="PP_kinase_middle_dom_sf"/>
</dbReference>
<keyword evidence="7 8" id="KW-0460">Magnesium</keyword>
<keyword evidence="5 8" id="KW-0418">Kinase</keyword>
<dbReference type="CDD" id="cd09168">
    <property type="entry name" value="PLDc_PaPPK1_C2_like"/>
    <property type="match status" value="1"/>
</dbReference>
<dbReference type="Pfam" id="PF13090">
    <property type="entry name" value="PP_kinase_C"/>
    <property type="match status" value="1"/>
</dbReference>